<sequence>MEDESSSGGFEELVASSSSSLSLLLPLLLSRLAATGLSLSALTWKICDGSVRSLLPAMATARIVVRGFEGEGLSFDVLYSTSREE</sequence>
<accession>A0A843U2M7</accession>
<evidence type="ECO:0000313" key="2">
    <source>
        <dbReference type="Proteomes" id="UP000652761"/>
    </source>
</evidence>
<reference evidence="1" key="1">
    <citation type="submission" date="2017-07" db="EMBL/GenBank/DDBJ databases">
        <title>Taro Niue Genome Assembly and Annotation.</title>
        <authorList>
            <person name="Atibalentja N."/>
            <person name="Keating K."/>
            <person name="Fields C.J."/>
        </authorList>
    </citation>
    <scope>NUCLEOTIDE SEQUENCE</scope>
    <source>
        <strain evidence="1">Niue_2</strain>
        <tissue evidence="1">Leaf</tissue>
    </source>
</reference>
<dbReference type="AlphaFoldDB" id="A0A843U2M7"/>
<organism evidence="1 2">
    <name type="scientific">Colocasia esculenta</name>
    <name type="common">Wild taro</name>
    <name type="synonym">Arum esculentum</name>
    <dbReference type="NCBI Taxonomy" id="4460"/>
    <lineage>
        <taxon>Eukaryota</taxon>
        <taxon>Viridiplantae</taxon>
        <taxon>Streptophyta</taxon>
        <taxon>Embryophyta</taxon>
        <taxon>Tracheophyta</taxon>
        <taxon>Spermatophyta</taxon>
        <taxon>Magnoliopsida</taxon>
        <taxon>Liliopsida</taxon>
        <taxon>Araceae</taxon>
        <taxon>Aroideae</taxon>
        <taxon>Colocasieae</taxon>
        <taxon>Colocasia</taxon>
    </lineage>
</organism>
<keyword evidence="2" id="KW-1185">Reference proteome</keyword>
<proteinExistence type="predicted"/>
<name>A0A843U2M7_COLES</name>
<dbReference type="EMBL" id="NMUH01000367">
    <property type="protein sequence ID" value="MQL77791.1"/>
    <property type="molecule type" value="Genomic_DNA"/>
</dbReference>
<evidence type="ECO:0000313" key="1">
    <source>
        <dbReference type="EMBL" id="MQL77791.1"/>
    </source>
</evidence>
<dbReference type="Proteomes" id="UP000652761">
    <property type="component" value="Unassembled WGS sequence"/>
</dbReference>
<comment type="caution">
    <text evidence="1">The sequence shown here is derived from an EMBL/GenBank/DDBJ whole genome shotgun (WGS) entry which is preliminary data.</text>
</comment>
<protein>
    <submittedName>
        <fullName evidence="1">Uncharacterized protein</fullName>
    </submittedName>
</protein>
<gene>
    <name evidence="1" type="ORF">Taro_010215</name>
</gene>